<dbReference type="GO" id="GO:0019028">
    <property type="term" value="C:viral capsid"/>
    <property type="evidence" value="ECO:0007669"/>
    <property type="project" value="UniProtKB-KW"/>
</dbReference>
<reference evidence="1" key="1">
    <citation type="journal article" date="2017" name="Virology">
        <title>The challenges of using high-throughput sequencing to track multiple bipartite mycoviruses of wild orchid-fungus partnerships over consecutive years.</title>
        <authorList>
            <person name="Ong J.W.L."/>
            <person name="Li H."/>
            <person name="Sivasithamparam K."/>
            <person name="Dixon K.W."/>
            <person name="Jones M.G.K."/>
            <person name="Wylie S.J."/>
        </authorList>
    </citation>
    <scope>NUCLEOTIDE SEQUENCE</scope>
</reference>
<proteinExistence type="predicted"/>
<dbReference type="InterPro" id="IPR058242">
    <property type="entry name" value="Capsid_partitivirus"/>
</dbReference>
<dbReference type="Pfam" id="PF25666">
    <property type="entry name" value="Partiti_capsid"/>
    <property type="match status" value="1"/>
</dbReference>
<organism evidence="1">
    <name type="scientific">Ceratobasidium partitivirus CP-h</name>
    <dbReference type="NCBI Taxonomy" id="1970107"/>
    <lineage>
        <taxon>Viruses</taxon>
        <taxon>Riboviria</taxon>
        <taxon>Orthornavirae</taxon>
        <taxon>Pisuviricota</taxon>
        <taxon>Duplopiviricetes</taxon>
        <taxon>Durnavirales</taxon>
        <taxon>Partitiviridae</taxon>
    </lineage>
</organism>
<name>A0A219WGJ9_9VIRU</name>
<keyword evidence="1" id="KW-0167">Capsid protein</keyword>
<keyword evidence="1" id="KW-0946">Virion</keyword>
<accession>A0A219WGJ9</accession>
<sequence>MPFASPASLLAFTMLQMVALLYFNDSNSRPGDMSNHARAIFDNNTFQAFFLDLLLLPVPSFAANEFHALQTYYDDLANNLCFIPDLAQTTFLLDYGRHFPVSTFLALHNLMANLPANTTPASLSQHFYNFAVASVTFDNGANFVNVTPAMMFGLSRTADATTAYSNWLNERVARIVTALAIRPVFTAPTIGPIHVQTTSIANNASYNGYLFLSGLNNDNVNPLRQFASSMGPFVMSVLPNSRPLSLYTRPGTIEPARHLSFLSAGPTWSSAGASLHLDAFTAPRVTHRTYLEDCNYFRTPASPATAPDGTSDLFNTEIYRNAQTPPDYPLAQAMSSGTAPTDDPLSFVNNITSTSSSGLDLCLPPCIIFDPSSPQTSHLLGVITSGKIIETNAISSVSVLVARPDLPVHTTNASMLRYTAASLPQAITIGNAGALRVPLQRNGIVHALRALTAHFNRFFPAAVQSAGARWISHTINYFGYNLDSIPDATVYPESYVQLWSSYRYTSPAGQNFMIPSLRPIFGLRARSHVSAHPAQRIN</sequence>
<protein>
    <submittedName>
        <fullName evidence="1">Coat protein</fullName>
    </submittedName>
</protein>
<dbReference type="EMBL" id="KU291909">
    <property type="protein sequence ID" value="AOX47607.1"/>
    <property type="molecule type" value="Genomic_RNA"/>
</dbReference>
<evidence type="ECO:0000313" key="1">
    <source>
        <dbReference type="EMBL" id="AOX47607.1"/>
    </source>
</evidence>